<proteinExistence type="predicted"/>
<feature type="domain" description="FAD-binding" evidence="1">
    <location>
        <begin position="10"/>
        <end position="353"/>
    </location>
</feature>
<accession>A0A931BB36</accession>
<dbReference type="InterPro" id="IPR050407">
    <property type="entry name" value="Geranylgeranyl_reductase"/>
</dbReference>
<sequence>MQIQQEAQDAQVVVIGAGPAGSATALHLARAGVDVLLLEKDALPRDKVCGDGLTPRGVHQLLRMGVDISGEGWRRSHGVRVHCEGREIDVDWPATGRYPDFSLTRTRHDFDELLAHHAQSAGVRLLTRTKVTAPLRDAAGRVVGVTAVGQDGEPVEHRAAVVVAADGAPARTALATGWARSTRTPMATAARRYYRTDAFTDDGYLHLWADLRCADADAWLPGYGWLFPLADGRVNLGLGGLPHRRHGNTDLRATFRDWVARLPEGWKLDEATAESPLRSAALPMGLNRRPQYRDGMLVVGDSAGMVSPWSGEGIGEAMEAGEIAAQAVALALTRPSGSRREQALHHYPSEVTRRWSRHYQLGNALAGQVFARFGYRPLFNRAVMSSPATTRLLARIFGHLRA</sequence>
<organism evidence="2 3">
    <name type="scientific">Streptacidiphilus fuscans</name>
    <dbReference type="NCBI Taxonomy" id="2789292"/>
    <lineage>
        <taxon>Bacteria</taxon>
        <taxon>Bacillati</taxon>
        <taxon>Actinomycetota</taxon>
        <taxon>Actinomycetes</taxon>
        <taxon>Kitasatosporales</taxon>
        <taxon>Streptomycetaceae</taxon>
        <taxon>Streptacidiphilus</taxon>
    </lineage>
</organism>
<reference evidence="2" key="1">
    <citation type="submission" date="2020-11" db="EMBL/GenBank/DDBJ databases">
        <title>Isolation and identification of active actinomycetes.</title>
        <authorList>
            <person name="Yu B."/>
        </authorList>
    </citation>
    <scope>NUCLEOTIDE SEQUENCE</scope>
    <source>
        <strain evidence="2">NEAU-YB345</strain>
    </source>
</reference>
<dbReference type="RefSeq" id="WP_196197533.1">
    <property type="nucleotide sequence ID" value="NZ_JADPRT010000016.1"/>
</dbReference>
<dbReference type="Gene3D" id="3.50.50.60">
    <property type="entry name" value="FAD/NAD(P)-binding domain"/>
    <property type="match status" value="1"/>
</dbReference>
<evidence type="ECO:0000259" key="1">
    <source>
        <dbReference type="Pfam" id="PF01494"/>
    </source>
</evidence>
<dbReference type="GO" id="GO:0016628">
    <property type="term" value="F:oxidoreductase activity, acting on the CH-CH group of donors, NAD or NADP as acceptor"/>
    <property type="evidence" value="ECO:0007669"/>
    <property type="project" value="InterPro"/>
</dbReference>
<dbReference type="InterPro" id="IPR002938">
    <property type="entry name" value="FAD-bd"/>
</dbReference>
<gene>
    <name evidence="2" type="ORF">I2501_30485</name>
</gene>
<dbReference type="PRINTS" id="PR00420">
    <property type="entry name" value="RNGMNOXGNASE"/>
</dbReference>
<name>A0A931BB36_9ACTN</name>
<protein>
    <submittedName>
        <fullName evidence="2">Geranylgeranyl reductase family protein</fullName>
    </submittedName>
</protein>
<dbReference type="NCBIfam" id="TIGR02032">
    <property type="entry name" value="GG-red-SF"/>
    <property type="match status" value="1"/>
</dbReference>
<dbReference type="InterPro" id="IPR036188">
    <property type="entry name" value="FAD/NAD-bd_sf"/>
</dbReference>
<dbReference type="SUPFAM" id="SSF51905">
    <property type="entry name" value="FAD/NAD(P)-binding domain"/>
    <property type="match status" value="1"/>
</dbReference>
<dbReference type="GO" id="GO:0071949">
    <property type="term" value="F:FAD binding"/>
    <property type="evidence" value="ECO:0007669"/>
    <property type="project" value="InterPro"/>
</dbReference>
<dbReference type="EMBL" id="JADPRT010000016">
    <property type="protein sequence ID" value="MBF9072361.1"/>
    <property type="molecule type" value="Genomic_DNA"/>
</dbReference>
<keyword evidence="3" id="KW-1185">Reference proteome</keyword>
<evidence type="ECO:0000313" key="3">
    <source>
        <dbReference type="Proteomes" id="UP000657385"/>
    </source>
</evidence>
<dbReference type="Proteomes" id="UP000657385">
    <property type="component" value="Unassembled WGS sequence"/>
</dbReference>
<comment type="caution">
    <text evidence="2">The sequence shown here is derived from an EMBL/GenBank/DDBJ whole genome shotgun (WGS) entry which is preliminary data.</text>
</comment>
<dbReference type="PANTHER" id="PTHR42685">
    <property type="entry name" value="GERANYLGERANYL DIPHOSPHATE REDUCTASE"/>
    <property type="match status" value="1"/>
</dbReference>
<dbReference type="AlphaFoldDB" id="A0A931BB36"/>
<dbReference type="InterPro" id="IPR011777">
    <property type="entry name" value="Geranylgeranyl_Rdtase_fam"/>
</dbReference>
<dbReference type="PANTHER" id="PTHR42685:SF22">
    <property type="entry name" value="CONDITIONED MEDIUM FACTOR RECEPTOR 1"/>
    <property type="match status" value="1"/>
</dbReference>
<evidence type="ECO:0000313" key="2">
    <source>
        <dbReference type="EMBL" id="MBF9072361.1"/>
    </source>
</evidence>
<dbReference type="Pfam" id="PF01494">
    <property type="entry name" value="FAD_binding_3"/>
    <property type="match status" value="1"/>
</dbReference>